<evidence type="ECO:0000256" key="1">
    <source>
        <dbReference type="ARBA" id="ARBA00004123"/>
    </source>
</evidence>
<dbReference type="GO" id="GO:0005634">
    <property type="term" value="C:nucleus"/>
    <property type="evidence" value="ECO:0007669"/>
    <property type="project" value="UniProtKB-SubCell"/>
</dbReference>
<dbReference type="CDD" id="cd02440">
    <property type="entry name" value="AdoMet_MTases"/>
    <property type="match status" value="1"/>
</dbReference>
<gene>
    <name evidence="11" type="ORF">LSP00402_LOCUS18918</name>
</gene>
<evidence type="ECO:0000256" key="2">
    <source>
        <dbReference type="ARBA" id="ARBA00004496"/>
    </source>
</evidence>
<keyword evidence="5" id="KW-0489">Methyltransferase</keyword>
<keyword evidence="7" id="KW-0949">S-adenosyl-L-methionine</keyword>
<comment type="similarity">
    <text evidence="9">Belongs to the methyltransferase superfamily. METTL18 family.</text>
</comment>
<dbReference type="EMBL" id="HBHP01030721">
    <property type="protein sequence ID" value="CAD9774922.1"/>
    <property type="molecule type" value="Transcribed_RNA"/>
</dbReference>
<evidence type="ECO:0000313" key="11">
    <source>
        <dbReference type="EMBL" id="CAD9774922.1"/>
    </source>
</evidence>
<evidence type="ECO:0000256" key="4">
    <source>
        <dbReference type="ARBA" id="ARBA00022490"/>
    </source>
</evidence>
<protein>
    <recommendedName>
        <fullName evidence="3">protein-histidine N-methyltransferase</fullName>
        <ecNumber evidence="3">2.1.1.85</ecNumber>
    </recommendedName>
</protein>
<organism evidence="11">
    <name type="scientific">Lotharella oceanica</name>
    <dbReference type="NCBI Taxonomy" id="641309"/>
    <lineage>
        <taxon>Eukaryota</taxon>
        <taxon>Sar</taxon>
        <taxon>Rhizaria</taxon>
        <taxon>Cercozoa</taxon>
        <taxon>Chlorarachniophyceae</taxon>
        <taxon>Lotharella</taxon>
    </lineage>
</organism>
<dbReference type="PANTHER" id="PTHR14614:SF39">
    <property type="entry name" value="HISTIDINE PROTEIN METHYLTRANSFERASE 1 HOMOLOG"/>
    <property type="match status" value="1"/>
</dbReference>
<evidence type="ECO:0000256" key="7">
    <source>
        <dbReference type="ARBA" id="ARBA00022691"/>
    </source>
</evidence>
<evidence type="ECO:0000256" key="5">
    <source>
        <dbReference type="ARBA" id="ARBA00022603"/>
    </source>
</evidence>
<dbReference type="GO" id="GO:0005737">
    <property type="term" value="C:cytoplasm"/>
    <property type="evidence" value="ECO:0007669"/>
    <property type="project" value="UniProtKB-SubCell"/>
</dbReference>
<proteinExistence type="inferred from homology"/>
<reference evidence="11" key="1">
    <citation type="submission" date="2021-01" db="EMBL/GenBank/DDBJ databases">
        <authorList>
            <person name="Corre E."/>
            <person name="Pelletier E."/>
            <person name="Niang G."/>
            <person name="Scheremetjew M."/>
            <person name="Finn R."/>
            <person name="Kale V."/>
            <person name="Holt S."/>
            <person name="Cochrane G."/>
            <person name="Meng A."/>
            <person name="Brown T."/>
            <person name="Cohen L."/>
        </authorList>
    </citation>
    <scope>NUCLEOTIDE SEQUENCE</scope>
    <source>
        <strain evidence="11">CCMP622</strain>
    </source>
</reference>
<evidence type="ECO:0000256" key="8">
    <source>
        <dbReference type="ARBA" id="ARBA00023242"/>
    </source>
</evidence>
<keyword evidence="8" id="KW-0539">Nucleus</keyword>
<dbReference type="AlphaFoldDB" id="A0A7S2XIE4"/>
<feature type="region of interest" description="Disordered" evidence="10">
    <location>
        <begin position="1"/>
        <end position="27"/>
    </location>
</feature>
<evidence type="ECO:0000256" key="6">
    <source>
        <dbReference type="ARBA" id="ARBA00022679"/>
    </source>
</evidence>
<dbReference type="GO" id="GO:0032259">
    <property type="term" value="P:methylation"/>
    <property type="evidence" value="ECO:0007669"/>
    <property type="project" value="UniProtKB-KW"/>
</dbReference>
<dbReference type="Gene3D" id="3.40.50.150">
    <property type="entry name" value="Vaccinia Virus protein VP39"/>
    <property type="match status" value="1"/>
</dbReference>
<comment type="subcellular location">
    <subcellularLocation>
        <location evidence="2">Cytoplasm</location>
    </subcellularLocation>
    <subcellularLocation>
        <location evidence="1">Nucleus</location>
    </subcellularLocation>
</comment>
<accession>A0A7S2XIE4</accession>
<name>A0A7S2XIE4_9EUKA</name>
<dbReference type="GO" id="GO:0018064">
    <property type="term" value="F:protein-L-histidine N-tele-methyltransferase activity"/>
    <property type="evidence" value="ECO:0007669"/>
    <property type="project" value="UniProtKB-EC"/>
</dbReference>
<dbReference type="PANTHER" id="PTHR14614">
    <property type="entry name" value="HEPATOCELLULAR CARCINOMA-ASSOCIATED ANTIGEN"/>
    <property type="match status" value="1"/>
</dbReference>
<evidence type="ECO:0000256" key="9">
    <source>
        <dbReference type="ARBA" id="ARBA00038126"/>
    </source>
</evidence>
<evidence type="ECO:0000256" key="3">
    <source>
        <dbReference type="ARBA" id="ARBA00012533"/>
    </source>
</evidence>
<dbReference type="SUPFAM" id="SSF53335">
    <property type="entry name" value="S-adenosyl-L-methionine-dependent methyltransferases"/>
    <property type="match status" value="1"/>
</dbReference>
<sequence>MAPAASATPPRVKSERVTPPAIPSKDVETKPRYDVMKIGSRSMKVAMFDHRKELDQKSALAKILEKSDLQPEVYEGGFKVWECACDLVTYLEGQKYEFSSKNILDFGCGHGLPGILALNQGARLVCFQDLNAEVLRHVTIPNILLNTETTADDLRKSDANTWLIAGNWADPELMKLMGGRKWDCILTSDTLYSLDSIPHLVRCIEKLLSPKGECFVAAKRYYFGIGGSTAALIDEISESTELQGEVIRVFDDGKSNLRELIRVVRKPPTSEAKAGQDESNDGCAGKKGSNEVAPGIPTTVDTRSRNANARKRPSSSVATAISGDANDDQGEAKKRLTTPVDPGGGTTAS</sequence>
<dbReference type="Pfam" id="PF10294">
    <property type="entry name" value="Methyltransf_16"/>
    <property type="match status" value="1"/>
</dbReference>
<keyword evidence="6" id="KW-0808">Transferase</keyword>
<dbReference type="InterPro" id="IPR019410">
    <property type="entry name" value="Methyltransf_16"/>
</dbReference>
<dbReference type="InterPro" id="IPR029063">
    <property type="entry name" value="SAM-dependent_MTases_sf"/>
</dbReference>
<evidence type="ECO:0000256" key="10">
    <source>
        <dbReference type="SAM" id="MobiDB-lite"/>
    </source>
</evidence>
<dbReference type="EC" id="2.1.1.85" evidence="3"/>
<keyword evidence="4" id="KW-0963">Cytoplasm</keyword>
<feature type="region of interest" description="Disordered" evidence="10">
    <location>
        <begin position="267"/>
        <end position="349"/>
    </location>
</feature>